<name>A0A538ST49_UNCEI</name>
<accession>A0A538ST49</accession>
<evidence type="ECO:0000313" key="3">
    <source>
        <dbReference type="Proteomes" id="UP000319829"/>
    </source>
</evidence>
<protein>
    <submittedName>
        <fullName evidence="2">Uncharacterized protein</fullName>
    </submittedName>
</protein>
<comment type="caution">
    <text evidence="2">The sequence shown here is derived from an EMBL/GenBank/DDBJ whole genome shotgun (WGS) entry which is preliminary data.</text>
</comment>
<reference evidence="2 3" key="1">
    <citation type="journal article" date="2019" name="Nat. Microbiol.">
        <title>Mediterranean grassland soil C-N compound turnover is dependent on rainfall and depth, and is mediated by genomically divergent microorganisms.</title>
        <authorList>
            <person name="Diamond S."/>
            <person name="Andeer P.F."/>
            <person name="Li Z."/>
            <person name="Crits-Christoph A."/>
            <person name="Burstein D."/>
            <person name="Anantharaman K."/>
            <person name="Lane K.R."/>
            <person name="Thomas B.C."/>
            <person name="Pan C."/>
            <person name="Northen T.R."/>
            <person name="Banfield J.F."/>
        </authorList>
    </citation>
    <scope>NUCLEOTIDE SEQUENCE [LARGE SCALE GENOMIC DNA]</scope>
    <source>
        <strain evidence="2">WS_4</strain>
    </source>
</reference>
<evidence type="ECO:0000313" key="2">
    <source>
        <dbReference type="EMBL" id="TMQ54572.1"/>
    </source>
</evidence>
<sequence>MLHASLRGAQANFGFVVEDGSNLVYQDHRADVRIKATSFDFLRIQDGDCGLNTHARFDGKADVNGTSESLVVQVDDCGAPGSTPSGPPDRVQHHHG</sequence>
<evidence type="ECO:0000256" key="1">
    <source>
        <dbReference type="SAM" id="MobiDB-lite"/>
    </source>
</evidence>
<feature type="region of interest" description="Disordered" evidence="1">
    <location>
        <begin position="76"/>
        <end position="96"/>
    </location>
</feature>
<dbReference type="AlphaFoldDB" id="A0A538ST49"/>
<gene>
    <name evidence="2" type="ORF">E6K74_05685</name>
</gene>
<dbReference type="EMBL" id="VBOU01000065">
    <property type="protein sequence ID" value="TMQ54572.1"/>
    <property type="molecule type" value="Genomic_DNA"/>
</dbReference>
<proteinExistence type="predicted"/>
<dbReference type="Proteomes" id="UP000319829">
    <property type="component" value="Unassembled WGS sequence"/>
</dbReference>
<organism evidence="2 3">
    <name type="scientific">Eiseniibacteriota bacterium</name>
    <dbReference type="NCBI Taxonomy" id="2212470"/>
    <lineage>
        <taxon>Bacteria</taxon>
        <taxon>Candidatus Eiseniibacteriota</taxon>
    </lineage>
</organism>